<keyword evidence="6" id="KW-0472">Membrane</keyword>
<evidence type="ECO:0000256" key="2">
    <source>
        <dbReference type="ARBA" id="ARBA00007613"/>
    </source>
</evidence>
<dbReference type="GO" id="GO:0015562">
    <property type="term" value="F:efflux transmembrane transporter activity"/>
    <property type="evidence" value="ECO:0007669"/>
    <property type="project" value="InterPro"/>
</dbReference>
<dbReference type="NCBIfam" id="TIGR01844">
    <property type="entry name" value="type_I_sec_TolC"/>
    <property type="match status" value="1"/>
</dbReference>
<keyword evidence="3" id="KW-0813">Transport</keyword>
<dbReference type="GO" id="GO:0009279">
    <property type="term" value="C:cell outer membrane"/>
    <property type="evidence" value="ECO:0007669"/>
    <property type="project" value="UniProtKB-SubCell"/>
</dbReference>
<dbReference type="EMBL" id="DRKP01000129">
    <property type="protein sequence ID" value="HEB96925.1"/>
    <property type="molecule type" value="Genomic_DNA"/>
</dbReference>
<keyword evidence="7" id="KW-0998">Cell outer membrane</keyword>
<dbReference type="PANTHER" id="PTHR30026">
    <property type="entry name" value="OUTER MEMBRANE PROTEIN TOLC"/>
    <property type="match status" value="1"/>
</dbReference>
<evidence type="ECO:0000256" key="7">
    <source>
        <dbReference type="ARBA" id="ARBA00023237"/>
    </source>
</evidence>
<protein>
    <recommendedName>
        <fullName evidence="9">TolC family outer membrane protein</fullName>
    </recommendedName>
</protein>
<dbReference type="GO" id="GO:1990281">
    <property type="term" value="C:efflux pump complex"/>
    <property type="evidence" value="ECO:0007669"/>
    <property type="project" value="TreeGrafter"/>
</dbReference>
<comment type="caution">
    <text evidence="8">The sequence shown here is derived from an EMBL/GenBank/DDBJ whole genome shotgun (WGS) entry which is preliminary data.</text>
</comment>
<dbReference type="Pfam" id="PF02321">
    <property type="entry name" value="OEP"/>
    <property type="match status" value="2"/>
</dbReference>
<reference evidence="8" key="1">
    <citation type="journal article" date="2020" name="mSystems">
        <title>Genome- and Community-Level Interaction Insights into Carbon Utilization and Element Cycling Functions of Hydrothermarchaeota in Hydrothermal Sediment.</title>
        <authorList>
            <person name="Zhou Z."/>
            <person name="Liu Y."/>
            <person name="Xu W."/>
            <person name="Pan J."/>
            <person name="Luo Z.H."/>
            <person name="Li M."/>
        </authorList>
    </citation>
    <scope>NUCLEOTIDE SEQUENCE [LARGE SCALE GENOMIC DNA]</scope>
    <source>
        <strain evidence="8">HyVt-443</strain>
    </source>
</reference>
<evidence type="ECO:0000256" key="1">
    <source>
        <dbReference type="ARBA" id="ARBA00004442"/>
    </source>
</evidence>
<dbReference type="InterPro" id="IPR051906">
    <property type="entry name" value="TolC-like"/>
</dbReference>
<keyword evidence="5" id="KW-0812">Transmembrane</keyword>
<dbReference type="GO" id="GO:0015288">
    <property type="term" value="F:porin activity"/>
    <property type="evidence" value="ECO:0007669"/>
    <property type="project" value="TreeGrafter"/>
</dbReference>
<dbReference type="InterPro" id="IPR003423">
    <property type="entry name" value="OMP_efflux"/>
</dbReference>
<keyword evidence="4" id="KW-1134">Transmembrane beta strand</keyword>
<organism evidence="8">
    <name type="scientific">Sedimenticola thiotaurini</name>
    <dbReference type="NCBI Taxonomy" id="1543721"/>
    <lineage>
        <taxon>Bacteria</taxon>
        <taxon>Pseudomonadati</taxon>
        <taxon>Pseudomonadota</taxon>
        <taxon>Gammaproteobacteria</taxon>
        <taxon>Chromatiales</taxon>
        <taxon>Sedimenticolaceae</taxon>
        <taxon>Sedimenticola</taxon>
    </lineage>
</organism>
<dbReference type="SUPFAM" id="SSF56954">
    <property type="entry name" value="Outer membrane efflux proteins (OEP)"/>
    <property type="match status" value="1"/>
</dbReference>
<dbReference type="AlphaFoldDB" id="A0A831RLS4"/>
<dbReference type="InterPro" id="IPR010130">
    <property type="entry name" value="T1SS_OMP_TolC"/>
</dbReference>
<gene>
    <name evidence="8" type="ORF">ENI96_10910</name>
</gene>
<dbReference type="PANTHER" id="PTHR30026:SF22">
    <property type="entry name" value="OUTER MEMBRANE EFFLUX PROTEIN"/>
    <property type="match status" value="1"/>
</dbReference>
<evidence type="ECO:0000256" key="6">
    <source>
        <dbReference type="ARBA" id="ARBA00023136"/>
    </source>
</evidence>
<comment type="subcellular location">
    <subcellularLocation>
        <location evidence="1">Cell outer membrane</location>
    </subcellularLocation>
</comment>
<name>A0A831RLS4_9GAMM</name>
<evidence type="ECO:0000313" key="8">
    <source>
        <dbReference type="EMBL" id="HEB96925.1"/>
    </source>
</evidence>
<dbReference type="Proteomes" id="UP000886251">
    <property type="component" value="Unassembled WGS sequence"/>
</dbReference>
<evidence type="ECO:0000256" key="3">
    <source>
        <dbReference type="ARBA" id="ARBA00022448"/>
    </source>
</evidence>
<evidence type="ECO:0000256" key="4">
    <source>
        <dbReference type="ARBA" id="ARBA00022452"/>
    </source>
</evidence>
<dbReference type="Gene3D" id="1.20.1600.10">
    <property type="entry name" value="Outer membrane efflux proteins (OEP)"/>
    <property type="match status" value="1"/>
</dbReference>
<evidence type="ECO:0008006" key="9">
    <source>
        <dbReference type="Google" id="ProtNLM"/>
    </source>
</evidence>
<accession>A0A831RLS4</accession>
<sequence length="485" mass="53944">MEQMEKPVPEMVKKLILFACLFGAMETATALTLKQAVQHALRTNPEILAQRSEYLARQQELEQARAGYLPSVDVTAGIGFERSDNNATRLLGYDNRDLTRKEAGIGLNQMLFDGFAVKSEVERQQARIDSQRYALGGTAENTGLDAVNAYLRVLREQDLVKLSEQNLKVHDRIFDQIQLRIQAGVGKRSDLEQIRGRRASAASNLLADQANLQDAESSFLSVVGDLPRDLEAAEPVADGLPTSLRQAIELAVGNHPTLLSAKADVEAAKAQDRAARHGFYPKFNLEVGGTWNDDIDGITGRNDDLTAMVRMRYNLYAGGRDQARTRQTTELINQARDIRDRTHRQVVESMRLAWAAYEVTRDQAAYQLQHIAASEKTRDAYVKQFTLGQRTLLDVLNMENELYQARRDYASTRYDHILAQYRILVAMGGLERYFSVDPITAVAERGEAAEAFEDVATGSAVGDRIMPLREQLNRQAPASGGGTGN</sequence>
<proteinExistence type="inferred from homology"/>
<comment type="similarity">
    <text evidence="2">Belongs to the outer membrane factor (OMF) (TC 1.B.17) family.</text>
</comment>
<evidence type="ECO:0000256" key="5">
    <source>
        <dbReference type="ARBA" id="ARBA00022692"/>
    </source>
</evidence>